<dbReference type="AlphaFoldDB" id="A0A917DC91"/>
<dbReference type="Gene3D" id="2.20.110.10">
    <property type="entry name" value="Histone H3 K4-specific methyltransferase SET7/9 N-terminal domain"/>
    <property type="match status" value="2"/>
</dbReference>
<dbReference type="Proteomes" id="UP000625735">
    <property type="component" value="Unassembled WGS sequence"/>
</dbReference>
<evidence type="ECO:0000256" key="2">
    <source>
        <dbReference type="SAM" id="SignalP"/>
    </source>
</evidence>
<organism evidence="3 4">
    <name type="scientific">Flavobacterium orientale</name>
    <dbReference type="NCBI Taxonomy" id="1756020"/>
    <lineage>
        <taxon>Bacteria</taxon>
        <taxon>Pseudomonadati</taxon>
        <taxon>Bacteroidota</taxon>
        <taxon>Flavobacteriia</taxon>
        <taxon>Flavobacteriales</taxon>
        <taxon>Flavobacteriaceae</taxon>
        <taxon>Flavobacterium</taxon>
    </lineage>
</organism>
<evidence type="ECO:0000256" key="1">
    <source>
        <dbReference type="SAM" id="MobiDB-lite"/>
    </source>
</evidence>
<protein>
    <recommendedName>
        <fullName evidence="5">Antitoxin component YwqK of the YwqJK toxin-antitoxin module</fullName>
    </recommendedName>
</protein>
<dbReference type="Pfam" id="PF07661">
    <property type="entry name" value="MORN_2"/>
    <property type="match status" value="2"/>
</dbReference>
<accession>A0A917DC91</accession>
<feature type="chain" id="PRO_5037434500" description="Antitoxin component YwqK of the YwqJK toxin-antitoxin module" evidence="2">
    <location>
        <begin position="22"/>
        <end position="249"/>
    </location>
</feature>
<dbReference type="EMBL" id="BMFG01000005">
    <property type="protein sequence ID" value="GGD25875.1"/>
    <property type="molecule type" value="Genomic_DNA"/>
</dbReference>
<name>A0A917DC91_9FLAO</name>
<evidence type="ECO:0008006" key="5">
    <source>
        <dbReference type="Google" id="ProtNLM"/>
    </source>
</evidence>
<sequence length="249" mass="29160">MKLMPLLLFYFLCGFSVFSQSDFNQLNAKGQKHGLWKGYYDDTKNLKYEGTFENGKEIGVFTFYDNTKTKRVVATREFDSKDNSAYTIFYKGKFKVSEGKVVNKLYEGEWKYYHLDMDQIMTLENYKKGKLDGIRKVFYKSGEIAEEANYKEGKRDGVYKKYAENGVVMEELNYKNDLFHGPAIYKETDGTISITGQYKNGLSVGEWKYYEKGKLVRTERKELFRTKRPKEAANPDPTATKRKVKERKL</sequence>
<feature type="region of interest" description="Disordered" evidence="1">
    <location>
        <begin position="221"/>
        <end position="249"/>
    </location>
</feature>
<dbReference type="SUPFAM" id="SSF82185">
    <property type="entry name" value="Histone H3 K4-specific methyltransferase SET7/9 N-terminal domain"/>
    <property type="match status" value="2"/>
</dbReference>
<proteinExistence type="predicted"/>
<feature type="compositionally biased region" description="Basic and acidic residues" evidence="1">
    <location>
        <begin position="221"/>
        <end position="233"/>
    </location>
</feature>
<dbReference type="RefSeq" id="WP_188361937.1">
    <property type="nucleotide sequence ID" value="NZ_BMFG01000005.1"/>
</dbReference>
<evidence type="ECO:0000313" key="3">
    <source>
        <dbReference type="EMBL" id="GGD25875.1"/>
    </source>
</evidence>
<gene>
    <name evidence="3" type="ORF">GCM10011343_14960</name>
</gene>
<dbReference type="InterPro" id="IPR011652">
    <property type="entry name" value="MORN_2"/>
</dbReference>
<evidence type="ECO:0000313" key="4">
    <source>
        <dbReference type="Proteomes" id="UP000625735"/>
    </source>
</evidence>
<feature type="compositionally biased region" description="Basic residues" evidence="1">
    <location>
        <begin position="240"/>
        <end position="249"/>
    </location>
</feature>
<reference evidence="3" key="1">
    <citation type="journal article" date="2014" name="Int. J. Syst. Evol. Microbiol.">
        <title>Complete genome sequence of Corynebacterium casei LMG S-19264T (=DSM 44701T), isolated from a smear-ripened cheese.</title>
        <authorList>
            <consortium name="US DOE Joint Genome Institute (JGI-PGF)"/>
            <person name="Walter F."/>
            <person name="Albersmeier A."/>
            <person name="Kalinowski J."/>
            <person name="Ruckert C."/>
        </authorList>
    </citation>
    <scope>NUCLEOTIDE SEQUENCE</scope>
    <source>
        <strain evidence="3">CGMCC 1.12506</strain>
    </source>
</reference>
<keyword evidence="2" id="KW-0732">Signal</keyword>
<keyword evidence="4" id="KW-1185">Reference proteome</keyword>
<feature type="signal peptide" evidence="2">
    <location>
        <begin position="1"/>
        <end position="21"/>
    </location>
</feature>
<reference evidence="3" key="2">
    <citation type="submission" date="2020-09" db="EMBL/GenBank/DDBJ databases">
        <authorList>
            <person name="Sun Q."/>
            <person name="Zhou Y."/>
        </authorList>
    </citation>
    <scope>NUCLEOTIDE SEQUENCE</scope>
    <source>
        <strain evidence="3">CGMCC 1.12506</strain>
    </source>
</reference>
<comment type="caution">
    <text evidence="3">The sequence shown here is derived from an EMBL/GenBank/DDBJ whole genome shotgun (WGS) entry which is preliminary data.</text>
</comment>